<evidence type="ECO:0000256" key="1">
    <source>
        <dbReference type="ARBA" id="ARBA00004651"/>
    </source>
</evidence>
<evidence type="ECO:0000313" key="10">
    <source>
        <dbReference type="Proteomes" id="UP000239663"/>
    </source>
</evidence>
<protein>
    <submittedName>
        <fullName evidence="9">Dicarboxylate/amino acid:cation symporter</fullName>
    </submittedName>
</protein>
<keyword evidence="7 8" id="KW-0472">Membrane</keyword>
<dbReference type="Gene3D" id="1.10.3860.10">
    <property type="entry name" value="Sodium:dicarboxylate symporter"/>
    <property type="match status" value="1"/>
</dbReference>
<feature type="transmembrane region" description="Helical" evidence="8">
    <location>
        <begin position="322"/>
        <end position="343"/>
    </location>
</feature>
<feature type="transmembrane region" description="Helical" evidence="8">
    <location>
        <begin position="146"/>
        <end position="163"/>
    </location>
</feature>
<dbReference type="PANTHER" id="PTHR42865">
    <property type="entry name" value="PROTON/GLUTAMATE-ASPARTATE SYMPORTER"/>
    <property type="match status" value="1"/>
</dbReference>
<comment type="subcellular location">
    <subcellularLocation>
        <location evidence="1">Cell membrane</location>
        <topology evidence="1">Multi-pass membrane protein</topology>
    </subcellularLocation>
</comment>
<proteinExistence type="predicted"/>
<keyword evidence="3" id="KW-1003">Cell membrane</keyword>
<evidence type="ECO:0000256" key="7">
    <source>
        <dbReference type="ARBA" id="ARBA00023136"/>
    </source>
</evidence>
<dbReference type="GO" id="GO:0005886">
    <property type="term" value="C:plasma membrane"/>
    <property type="evidence" value="ECO:0007669"/>
    <property type="project" value="UniProtKB-SubCell"/>
</dbReference>
<dbReference type="InterPro" id="IPR036458">
    <property type="entry name" value="Na:dicarbo_symporter_sf"/>
</dbReference>
<dbReference type="Proteomes" id="UP000239663">
    <property type="component" value="Unassembled WGS sequence"/>
</dbReference>
<feature type="transmembrane region" description="Helical" evidence="8">
    <location>
        <begin position="80"/>
        <end position="102"/>
    </location>
</feature>
<sequence length="414" mass="43416">MNLTKKIILGLVLGAVVGITLNIYSPSLFTQLDTYLFGPLGTIFINLIKLLVVPIVLFSIILGVAGLGDPKKLGSIGLKTVTYFLITTALAIMLAMVLATVISPGTKGEFDTSNAEFSANEAPSIAETLLGIIPSNPFEAMVNGDMLQIIFFSALIGFALTALGKKTEGIVKLIEQANEVVMFLVLWVMKLAPYGTFGLIASAVGSQGFDAMKAMGLYMIVVVLALIIHTIVVYGGSILLVAKKNPLWFFKGFAPAMTLGFSTSSSNATLPVSMETAQDNLGVRKEISSFVQPLGATINMDGTAIMQGVATIFIAQVYDVNLSITALITVVITAVLASIGTAGVPGVGLIMLAMVLTSVNLPVEGIGLILGIDRLLDMARTSVNITGDAACAVMIDQQEKRKAAKASSSDTIEA</sequence>
<keyword evidence="4 8" id="KW-0812">Transmembrane</keyword>
<keyword evidence="2" id="KW-0813">Transport</keyword>
<dbReference type="InterPro" id="IPR001991">
    <property type="entry name" value="Na-dicarboxylate_symporter"/>
</dbReference>
<evidence type="ECO:0000313" key="9">
    <source>
        <dbReference type="EMBL" id="PQD94506.1"/>
    </source>
</evidence>
<feature type="transmembrane region" description="Helical" evidence="8">
    <location>
        <begin position="184"/>
        <end position="205"/>
    </location>
</feature>
<feature type="transmembrane region" description="Helical" evidence="8">
    <location>
        <begin position="349"/>
        <end position="372"/>
    </location>
</feature>
<evidence type="ECO:0000256" key="5">
    <source>
        <dbReference type="ARBA" id="ARBA00022847"/>
    </source>
</evidence>
<evidence type="ECO:0000256" key="6">
    <source>
        <dbReference type="ARBA" id="ARBA00022989"/>
    </source>
</evidence>
<dbReference type="GO" id="GO:0015293">
    <property type="term" value="F:symporter activity"/>
    <property type="evidence" value="ECO:0007669"/>
    <property type="project" value="UniProtKB-KW"/>
</dbReference>
<keyword evidence="10" id="KW-1185">Reference proteome</keyword>
<dbReference type="SUPFAM" id="SSF118215">
    <property type="entry name" value="Proton glutamate symport protein"/>
    <property type="match status" value="1"/>
</dbReference>
<reference evidence="9 10" key="1">
    <citation type="submission" date="2017-12" db="EMBL/GenBank/DDBJ databases">
        <title>Taxonomic description and draft genome of Pradoshia cofamensis Gen. nov., sp. nov., a thermotolerant bacillale isolated from anterior gut of earthworm Eisenia fetida.</title>
        <authorList>
            <person name="Saha T."/>
            <person name="Chakraborty R."/>
        </authorList>
    </citation>
    <scope>NUCLEOTIDE SEQUENCE [LARGE SCALE GENOMIC DNA]</scope>
    <source>
        <strain evidence="9 10">EAG3</strain>
    </source>
</reference>
<evidence type="ECO:0000256" key="8">
    <source>
        <dbReference type="SAM" id="Phobius"/>
    </source>
</evidence>
<comment type="caution">
    <text evidence="9">The sequence shown here is derived from an EMBL/GenBank/DDBJ whole genome shotgun (WGS) entry which is preliminary data.</text>
</comment>
<keyword evidence="6 8" id="KW-1133">Transmembrane helix</keyword>
<dbReference type="PRINTS" id="PR00173">
    <property type="entry name" value="EDTRNSPORT"/>
</dbReference>
<evidence type="ECO:0000256" key="4">
    <source>
        <dbReference type="ARBA" id="ARBA00022692"/>
    </source>
</evidence>
<dbReference type="AlphaFoldDB" id="A0A2S7MXK9"/>
<dbReference type="RefSeq" id="WP_104850144.1">
    <property type="nucleotide sequence ID" value="NZ_PKOZ01000009.1"/>
</dbReference>
<accession>A0A2S7MXK9</accession>
<dbReference type="EMBL" id="PKOZ01000009">
    <property type="protein sequence ID" value="PQD94506.1"/>
    <property type="molecule type" value="Genomic_DNA"/>
</dbReference>
<gene>
    <name evidence="9" type="ORF">CYL18_13935</name>
</gene>
<evidence type="ECO:0000256" key="3">
    <source>
        <dbReference type="ARBA" id="ARBA00022475"/>
    </source>
</evidence>
<dbReference type="FunFam" id="1.10.3860.10:FF:000001">
    <property type="entry name" value="C4-dicarboxylate transport protein"/>
    <property type="match status" value="1"/>
</dbReference>
<evidence type="ECO:0000256" key="2">
    <source>
        <dbReference type="ARBA" id="ARBA00022448"/>
    </source>
</evidence>
<dbReference type="Pfam" id="PF00375">
    <property type="entry name" value="SDF"/>
    <property type="match status" value="1"/>
</dbReference>
<dbReference type="PANTHER" id="PTHR42865:SF7">
    <property type="entry name" value="PROTON_GLUTAMATE-ASPARTATE SYMPORTER"/>
    <property type="match status" value="1"/>
</dbReference>
<name>A0A2S7MXK9_9BACI</name>
<feature type="transmembrane region" description="Helical" evidence="8">
    <location>
        <begin position="7"/>
        <end position="24"/>
    </location>
</feature>
<dbReference type="GO" id="GO:0006835">
    <property type="term" value="P:dicarboxylic acid transport"/>
    <property type="evidence" value="ECO:0007669"/>
    <property type="project" value="TreeGrafter"/>
</dbReference>
<dbReference type="OrthoDB" id="9768885at2"/>
<feature type="transmembrane region" description="Helical" evidence="8">
    <location>
        <begin position="217"/>
        <end position="242"/>
    </location>
</feature>
<organism evidence="9 10">
    <name type="scientific">Pradoshia eiseniae</name>
    <dbReference type="NCBI Taxonomy" id="2064768"/>
    <lineage>
        <taxon>Bacteria</taxon>
        <taxon>Bacillati</taxon>
        <taxon>Bacillota</taxon>
        <taxon>Bacilli</taxon>
        <taxon>Bacillales</taxon>
        <taxon>Bacillaceae</taxon>
        <taxon>Pradoshia</taxon>
    </lineage>
</organism>
<keyword evidence="5" id="KW-0769">Symport</keyword>
<feature type="transmembrane region" description="Helical" evidence="8">
    <location>
        <begin position="44"/>
        <end position="68"/>
    </location>
</feature>